<feature type="transmembrane region" description="Helical" evidence="1">
    <location>
        <begin position="117"/>
        <end position="138"/>
    </location>
</feature>
<keyword evidence="1" id="KW-1133">Transmembrane helix</keyword>
<feature type="transmembrane region" description="Helical" evidence="1">
    <location>
        <begin position="87"/>
        <end position="110"/>
    </location>
</feature>
<dbReference type="RefSeq" id="XP_041233861.1">
    <property type="nucleotide sequence ID" value="XM_041373223.1"/>
</dbReference>
<dbReference type="AlphaFoldDB" id="A0AAD4ELH8"/>
<comment type="caution">
    <text evidence="3">The sequence shown here is derived from an EMBL/GenBank/DDBJ whole genome shotgun (WGS) entry which is preliminary data.</text>
</comment>
<dbReference type="InterPro" id="IPR045339">
    <property type="entry name" value="DUF6534"/>
</dbReference>
<feature type="transmembrane region" description="Helical" evidence="1">
    <location>
        <begin position="158"/>
        <end position="182"/>
    </location>
</feature>
<organism evidence="3 4">
    <name type="scientific">Suillus fuscotomentosus</name>
    <dbReference type="NCBI Taxonomy" id="1912939"/>
    <lineage>
        <taxon>Eukaryota</taxon>
        <taxon>Fungi</taxon>
        <taxon>Dikarya</taxon>
        <taxon>Basidiomycota</taxon>
        <taxon>Agaricomycotina</taxon>
        <taxon>Agaricomycetes</taxon>
        <taxon>Agaricomycetidae</taxon>
        <taxon>Boletales</taxon>
        <taxon>Suillineae</taxon>
        <taxon>Suillaceae</taxon>
        <taxon>Suillus</taxon>
    </lineage>
</organism>
<accession>A0AAD4ELH8</accession>
<feature type="transmembrane region" description="Helical" evidence="1">
    <location>
        <begin position="203"/>
        <end position="224"/>
    </location>
</feature>
<proteinExistence type="predicted"/>
<sequence>MSSNVVEDCGPILLGGLLAFGLSGCVNMQFFVYWRLYSYESLRAKSLVIATWLLDLCHSAFVAIALWDSIIMPYSSMDESDNIPWSVGPTVGLTAMITFLVQSFFAYRIYRLQKKRLAVAVPIVTLAFFRLFAANVSMGMMIRLQSYTTFVQQPLSRWIFTVGLSLSVFVDIMIAAFMCYFLRKNHTVVTSTIRIIDTLTLWTIRNGSMTSAAAIASLICWLVMPGNRIFLGLHFVVAKLYANSLLATLNARQHIRNGKQYDPSSDHPLPIVFSEDWENTSETLRSQHGFPVMQLNSYIPRAQNEKRGKTIQVNVERVVESKLENVALEPTESCTEGSPV</sequence>
<gene>
    <name evidence="3" type="ORF">F5891DRAFT_8064</name>
</gene>
<evidence type="ECO:0000256" key="1">
    <source>
        <dbReference type="SAM" id="Phobius"/>
    </source>
</evidence>
<evidence type="ECO:0000259" key="2">
    <source>
        <dbReference type="Pfam" id="PF20152"/>
    </source>
</evidence>
<keyword evidence="1" id="KW-0812">Transmembrane</keyword>
<evidence type="ECO:0000313" key="4">
    <source>
        <dbReference type="Proteomes" id="UP001195769"/>
    </source>
</evidence>
<feature type="transmembrane region" description="Helical" evidence="1">
    <location>
        <begin position="46"/>
        <end position="67"/>
    </location>
</feature>
<dbReference type="Proteomes" id="UP001195769">
    <property type="component" value="Unassembled WGS sequence"/>
</dbReference>
<dbReference type="PANTHER" id="PTHR40465">
    <property type="entry name" value="CHROMOSOME 1, WHOLE GENOME SHOTGUN SEQUENCE"/>
    <property type="match status" value="1"/>
</dbReference>
<dbReference type="Pfam" id="PF20152">
    <property type="entry name" value="DUF6534"/>
    <property type="match status" value="1"/>
</dbReference>
<name>A0AAD4ELH8_9AGAM</name>
<dbReference type="GeneID" id="64667521"/>
<reference evidence="3" key="1">
    <citation type="journal article" date="2020" name="New Phytol.">
        <title>Comparative genomics reveals dynamic genome evolution in host specialist ectomycorrhizal fungi.</title>
        <authorList>
            <person name="Lofgren L.A."/>
            <person name="Nguyen N.H."/>
            <person name="Vilgalys R."/>
            <person name="Ruytinx J."/>
            <person name="Liao H.L."/>
            <person name="Branco S."/>
            <person name="Kuo A."/>
            <person name="LaButti K."/>
            <person name="Lipzen A."/>
            <person name="Andreopoulos W."/>
            <person name="Pangilinan J."/>
            <person name="Riley R."/>
            <person name="Hundley H."/>
            <person name="Na H."/>
            <person name="Barry K."/>
            <person name="Grigoriev I.V."/>
            <person name="Stajich J.E."/>
            <person name="Kennedy P.G."/>
        </authorList>
    </citation>
    <scope>NUCLEOTIDE SEQUENCE</scope>
    <source>
        <strain evidence="3">FC203</strain>
    </source>
</reference>
<evidence type="ECO:0000313" key="3">
    <source>
        <dbReference type="EMBL" id="KAG1908286.1"/>
    </source>
</evidence>
<protein>
    <recommendedName>
        <fullName evidence="2">DUF6534 domain-containing protein</fullName>
    </recommendedName>
</protein>
<dbReference type="EMBL" id="JABBWK010000001">
    <property type="protein sequence ID" value="KAG1908286.1"/>
    <property type="molecule type" value="Genomic_DNA"/>
</dbReference>
<feature type="transmembrane region" description="Helical" evidence="1">
    <location>
        <begin position="230"/>
        <end position="249"/>
    </location>
</feature>
<keyword evidence="1" id="KW-0472">Membrane</keyword>
<dbReference type="PANTHER" id="PTHR40465:SF1">
    <property type="entry name" value="DUF6534 DOMAIN-CONTAINING PROTEIN"/>
    <property type="match status" value="1"/>
</dbReference>
<feature type="domain" description="DUF6534" evidence="2">
    <location>
        <begin position="167"/>
        <end position="254"/>
    </location>
</feature>
<keyword evidence="4" id="KW-1185">Reference proteome</keyword>
<feature type="transmembrane region" description="Helical" evidence="1">
    <location>
        <begin position="12"/>
        <end position="34"/>
    </location>
</feature>